<dbReference type="EMBL" id="CAXDID020000207">
    <property type="protein sequence ID" value="CAL6055832.1"/>
    <property type="molecule type" value="Genomic_DNA"/>
</dbReference>
<comment type="caution">
    <text evidence="1">The sequence shown here is derived from an EMBL/GenBank/DDBJ whole genome shotgun (WGS) entry which is preliminary data.</text>
</comment>
<organism evidence="1">
    <name type="scientific">Hexamita inflata</name>
    <dbReference type="NCBI Taxonomy" id="28002"/>
    <lineage>
        <taxon>Eukaryota</taxon>
        <taxon>Metamonada</taxon>
        <taxon>Diplomonadida</taxon>
        <taxon>Hexamitidae</taxon>
        <taxon>Hexamitinae</taxon>
        <taxon>Hexamita</taxon>
    </lineage>
</organism>
<sequence length="116" mass="13571">MTKNQYSFKNVKKQTHKSKGLQKFKTQLLDAIHEVEEQESNHITPKQPLNNIIHVDSNSCDLFWDQSCKTNVLMTKIKIVNGKKHFKHISIETRNTSEQSTSNNSFFDIFKDDVFK</sequence>
<accession>A0AA86QM64</accession>
<keyword evidence="3" id="KW-1185">Reference proteome</keyword>
<protein>
    <submittedName>
        <fullName evidence="2">Hypothetical_protein</fullName>
    </submittedName>
</protein>
<evidence type="ECO:0000313" key="2">
    <source>
        <dbReference type="EMBL" id="CAL6055832.1"/>
    </source>
</evidence>
<evidence type="ECO:0000313" key="1">
    <source>
        <dbReference type="EMBL" id="CAI9959107.1"/>
    </source>
</evidence>
<name>A0AA86QM64_9EUKA</name>
<evidence type="ECO:0000313" key="3">
    <source>
        <dbReference type="Proteomes" id="UP001642409"/>
    </source>
</evidence>
<reference evidence="2 3" key="2">
    <citation type="submission" date="2024-07" db="EMBL/GenBank/DDBJ databases">
        <authorList>
            <person name="Akdeniz Z."/>
        </authorList>
    </citation>
    <scope>NUCLEOTIDE SEQUENCE [LARGE SCALE GENOMIC DNA]</scope>
</reference>
<dbReference type="Proteomes" id="UP001642409">
    <property type="component" value="Unassembled WGS sequence"/>
</dbReference>
<proteinExistence type="predicted"/>
<gene>
    <name evidence="2" type="ORF">HINF_LOCUS46735</name>
    <name evidence="1" type="ORF">HINF_LOCUS46752</name>
</gene>
<dbReference type="AlphaFoldDB" id="A0AA86QM64"/>
<reference evidence="1" key="1">
    <citation type="submission" date="2023-06" db="EMBL/GenBank/DDBJ databases">
        <authorList>
            <person name="Kurt Z."/>
        </authorList>
    </citation>
    <scope>NUCLEOTIDE SEQUENCE</scope>
</reference>
<dbReference type="EMBL" id="CATOUU010000914">
    <property type="protein sequence ID" value="CAI9959107.1"/>
    <property type="molecule type" value="Genomic_DNA"/>
</dbReference>